<keyword evidence="1" id="KW-0812">Transmembrane</keyword>
<feature type="transmembrane region" description="Helical" evidence="1">
    <location>
        <begin position="150"/>
        <end position="173"/>
    </location>
</feature>
<dbReference type="Proteomes" id="UP001422759">
    <property type="component" value="Unassembled WGS sequence"/>
</dbReference>
<dbReference type="InterPro" id="IPR039708">
    <property type="entry name" value="MT1774/Rv1733c-like"/>
</dbReference>
<evidence type="ECO:0000256" key="1">
    <source>
        <dbReference type="SAM" id="Phobius"/>
    </source>
</evidence>
<proteinExistence type="predicted"/>
<protein>
    <submittedName>
        <fullName evidence="2">Membrane protein</fullName>
    </submittedName>
</protein>
<dbReference type="EMBL" id="BAAANT010000021">
    <property type="protein sequence ID" value="GAA2147412.1"/>
    <property type="molecule type" value="Genomic_DNA"/>
</dbReference>
<keyword evidence="1" id="KW-1133">Transmembrane helix</keyword>
<sequence>MSAVFVPHTRPVPHESAATHLRRAVGRDSNPLCRPVDRSRSRLLVAVVPCMVLSVVVATLVALVLLAGMRATERQTALHRHQVTATTVATAVDNPVGTAAQAQAAWAYPQATGRGGVIDVPSGAPVGTRVALWVDDAGSPASRPRPGSELTAAAGIYGLGVLSGLAVLARVGYGARRRVLERRAVRAWEPDWEQVEPVWSGRSRRPGNGER</sequence>
<evidence type="ECO:0000313" key="3">
    <source>
        <dbReference type="Proteomes" id="UP001422759"/>
    </source>
</evidence>
<dbReference type="RefSeq" id="WP_344466593.1">
    <property type="nucleotide sequence ID" value="NZ_BAAANT010000021.1"/>
</dbReference>
<evidence type="ECO:0000313" key="2">
    <source>
        <dbReference type="EMBL" id="GAA2147412.1"/>
    </source>
</evidence>
<keyword evidence="1" id="KW-0472">Membrane</keyword>
<accession>A0ABP5LMA8</accession>
<name>A0ABP5LMA8_9ACTN</name>
<dbReference type="PANTHER" id="PTHR42305:SF1">
    <property type="entry name" value="MEMBRANE PROTEIN RV1733C-RELATED"/>
    <property type="match status" value="1"/>
</dbReference>
<gene>
    <name evidence="2" type="ORF">GCM10009760_38330</name>
</gene>
<comment type="caution">
    <text evidence="2">The sequence shown here is derived from an EMBL/GenBank/DDBJ whole genome shotgun (WGS) entry which is preliminary data.</text>
</comment>
<organism evidence="2 3">
    <name type="scientific">Kitasatospora kazusensis</name>
    <dbReference type="NCBI Taxonomy" id="407974"/>
    <lineage>
        <taxon>Bacteria</taxon>
        <taxon>Bacillati</taxon>
        <taxon>Actinomycetota</taxon>
        <taxon>Actinomycetes</taxon>
        <taxon>Kitasatosporales</taxon>
        <taxon>Streptomycetaceae</taxon>
        <taxon>Kitasatospora</taxon>
    </lineage>
</organism>
<keyword evidence="3" id="KW-1185">Reference proteome</keyword>
<feature type="transmembrane region" description="Helical" evidence="1">
    <location>
        <begin position="43"/>
        <end position="67"/>
    </location>
</feature>
<reference evidence="3" key="1">
    <citation type="journal article" date="2019" name="Int. J. Syst. Evol. Microbiol.">
        <title>The Global Catalogue of Microorganisms (GCM) 10K type strain sequencing project: providing services to taxonomists for standard genome sequencing and annotation.</title>
        <authorList>
            <consortium name="The Broad Institute Genomics Platform"/>
            <consortium name="The Broad Institute Genome Sequencing Center for Infectious Disease"/>
            <person name="Wu L."/>
            <person name="Ma J."/>
        </authorList>
    </citation>
    <scope>NUCLEOTIDE SEQUENCE [LARGE SCALE GENOMIC DNA]</scope>
    <source>
        <strain evidence="3">JCM 14560</strain>
    </source>
</reference>
<dbReference type="PANTHER" id="PTHR42305">
    <property type="entry name" value="MEMBRANE PROTEIN RV1733C-RELATED"/>
    <property type="match status" value="1"/>
</dbReference>